<evidence type="ECO:0000256" key="18">
    <source>
        <dbReference type="HAMAP-Rule" id="MF_00079"/>
    </source>
</evidence>
<dbReference type="PANTHER" id="PTHR21403:SF10">
    <property type="entry name" value="ATP PHOSPHORIBOSYLTRANSFERASE"/>
    <property type="match status" value="1"/>
</dbReference>
<dbReference type="InterPro" id="IPR020621">
    <property type="entry name" value="ATP-PRT_HisG_long"/>
</dbReference>
<name>A0A0G3WL74_9BACT</name>
<organism evidence="21 22">
    <name type="scientific">Endomicrobium proavitum</name>
    <dbReference type="NCBI Taxonomy" id="1408281"/>
    <lineage>
        <taxon>Bacteria</taxon>
        <taxon>Pseudomonadati</taxon>
        <taxon>Elusimicrobiota</taxon>
        <taxon>Endomicrobiia</taxon>
        <taxon>Endomicrobiales</taxon>
        <taxon>Endomicrobiaceae</taxon>
        <taxon>Endomicrobium</taxon>
    </lineage>
</organism>
<sequence>MDKKLRLGFPKGSLQDSTIELFKKAGIKINVSSRSYYPSSDDSELEIMLVRSQEIGKYVEEGFFDAGLTGYDWICESGAKVKEVCELNYAKSGFRPVRWVLCVPEASKIKSIKDLQGKRVATELINYTKKYFAKNKVKADVEFSWGATEAKAGTLVDAIVELTETGSSLRANKLRIVEELLTSTTRLITNAKALADKWKKEKIENLALLLKGALAAEGMVGLKMNVPIKALDKVTAVLPALKKPTISQLSDADWVALEVILEEKTVKKIIPALKRSGAEGIIEYPLNKIIY</sequence>
<evidence type="ECO:0000256" key="15">
    <source>
        <dbReference type="ARBA" id="ARBA00022842"/>
    </source>
</evidence>
<evidence type="ECO:0000256" key="14">
    <source>
        <dbReference type="ARBA" id="ARBA00022840"/>
    </source>
</evidence>
<dbReference type="Pfam" id="PF08029">
    <property type="entry name" value="HisG_C"/>
    <property type="match status" value="1"/>
</dbReference>
<evidence type="ECO:0000313" key="22">
    <source>
        <dbReference type="Proteomes" id="UP000035337"/>
    </source>
</evidence>
<dbReference type="GO" id="GO:0000287">
    <property type="term" value="F:magnesium ion binding"/>
    <property type="evidence" value="ECO:0007669"/>
    <property type="project" value="UniProtKB-UniRule"/>
</dbReference>
<evidence type="ECO:0000256" key="7">
    <source>
        <dbReference type="ARBA" id="ARBA00020998"/>
    </source>
</evidence>
<accession>A0A0G3WL74</accession>
<dbReference type="KEGG" id="epo:Epro_1233"/>
<keyword evidence="9 18" id="KW-0028">Amino-acid biosynthesis</keyword>
<dbReference type="Pfam" id="PF01634">
    <property type="entry name" value="HisG"/>
    <property type="match status" value="1"/>
</dbReference>
<feature type="domain" description="ATP phosphoribosyltransferase catalytic" evidence="19">
    <location>
        <begin position="51"/>
        <end position="211"/>
    </location>
</feature>
<reference evidence="21 22" key="1">
    <citation type="submission" date="2014-09" db="EMBL/GenBank/DDBJ databases">
        <title>Complete genome sequence of Endomicrobium proavitum.</title>
        <authorList>
            <person name="Zheng H."/>
        </authorList>
    </citation>
    <scope>NUCLEOTIDE SEQUENCE [LARGE SCALE GENOMIC DNA]</scope>
    <source>
        <strain evidence="21 22">Rsa215</strain>
    </source>
</reference>
<comment type="activity regulation">
    <text evidence="18">Feedback inhibited by histidine.</text>
</comment>
<keyword evidence="10 18" id="KW-0328">Glycosyltransferase</keyword>
<dbReference type="RefSeq" id="WP_052571312.1">
    <property type="nucleotide sequence ID" value="NZ_CP009498.1"/>
</dbReference>
<dbReference type="GO" id="GO:0003879">
    <property type="term" value="F:ATP phosphoribosyltransferase activity"/>
    <property type="evidence" value="ECO:0007669"/>
    <property type="project" value="UniProtKB-UniRule"/>
</dbReference>
<dbReference type="EC" id="2.4.2.17" evidence="6 18"/>
<evidence type="ECO:0000256" key="12">
    <source>
        <dbReference type="ARBA" id="ARBA00022723"/>
    </source>
</evidence>
<evidence type="ECO:0000256" key="3">
    <source>
        <dbReference type="ARBA" id="ARBA00004496"/>
    </source>
</evidence>
<dbReference type="InterPro" id="IPR001348">
    <property type="entry name" value="ATP_PRibTrfase_HisG"/>
</dbReference>
<keyword evidence="16 18" id="KW-0368">Histidine biosynthesis</keyword>
<evidence type="ECO:0000256" key="4">
    <source>
        <dbReference type="ARBA" id="ARBA00004667"/>
    </source>
</evidence>
<dbReference type="OrthoDB" id="9801867at2"/>
<dbReference type="CDD" id="cd13593">
    <property type="entry name" value="PBP2_HisGL3"/>
    <property type="match status" value="1"/>
</dbReference>
<evidence type="ECO:0000256" key="11">
    <source>
        <dbReference type="ARBA" id="ARBA00022679"/>
    </source>
</evidence>
<evidence type="ECO:0000256" key="10">
    <source>
        <dbReference type="ARBA" id="ARBA00022676"/>
    </source>
</evidence>
<dbReference type="PATRIC" id="fig|1408281.3.peg.1276"/>
<dbReference type="FunFam" id="3.30.70.120:FF:000002">
    <property type="entry name" value="ATP phosphoribosyltransferase"/>
    <property type="match status" value="1"/>
</dbReference>
<dbReference type="NCBIfam" id="TIGR03455">
    <property type="entry name" value="HisG_C-term"/>
    <property type="match status" value="1"/>
</dbReference>
<dbReference type="InterPro" id="IPR013115">
    <property type="entry name" value="HisG_C"/>
</dbReference>
<dbReference type="GO" id="GO:0000105">
    <property type="term" value="P:L-histidine biosynthetic process"/>
    <property type="evidence" value="ECO:0007669"/>
    <property type="project" value="UniProtKB-UniRule"/>
</dbReference>
<evidence type="ECO:0000256" key="2">
    <source>
        <dbReference type="ARBA" id="ARBA00001946"/>
    </source>
</evidence>
<dbReference type="GO" id="GO:0005737">
    <property type="term" value="C:cytoplasm"/>
    <property type="evidence" value="ECO:0007669"/>
    <property type="project" value="UniProtKB-SubCell"/>
</dbReference>
<dbReference type="SUPFAM" id="SSF53850">
    <property type="entry name" value="Periplasmic binding protein-like II"/>
    <property type="match status" value="1"/>
</dbReference>
<evidence type="ECO:0000256" key="13">
    <source>
        <dbReference type="ARBA" id="ARBA00022741"/>
    </source>
</evidence>
<evidence type="ECO:0000259" key="19">
    <source>
        <dbReference type="Pfam" id="PF01634"/>
    </source>
</evidence>
<gene>
    <name evidence="18 21" type="primary">hisG</name>
    <name evidence="21" type="ORF">Epro_1233</name>
</gene>
<dbReference type="InterPro" id="IPR011322">
    <property type="entry name" value="N-reg_PII-like_a/b"/>
</dbReference>
<dbReference type="SUPFAM" id="SSF54913">
    <property type="entry name" value="GlnB-like"/>
    <property type="match status" value="1"/>
</dbReference>
<dbReference type="EMBL" id="CP009498">
    <property type="protein sequence ID" value="AKL98612.1"/>
    <property type="molecule type" value="Genomic_DNA"/>
</dbReference>
<evidence type="ECO:0000256" key="8">
    <source>
        <dbReference type="ARBA" id="ARBA00022490"/>
    </source>
</evidence>
<evidence type="ECO:0000256" key="16">
    <source>
        <dbReference type="ARBA" id="ARBA00023102"/>
    </source>
</evidence>
<evidence type="ECO:0000256" key="6">
    <source>
        <dbReference type="ARBA" id="ARBA00011946"/>
    </source>
</evidence>
<dbReference type="PANTHER" id="PTHR21403">
    <property type="entry name" value="ATP PHOSPHORIBOSYLTRANSFERASE ATP-PRTASE"/>
    <property type="match status" value="1"/>
</dbReference>
<evidence type="ECO:0000256" key="1">
    <source>
        <dbReference type="ARBA" id="ARBA00000915"/>
    </source>
</evidence>
<comment type="subcellular location">
    <subcellularLocation>
        <location evidence="3 18">Cytoplasm</location>
    </subcellularLocation>
</comment>
<comment type="pathway">
    <text evidence="4 18">Amino-acid biosynthesis; L-histidine biosynthesis; L-histidine from 5-phospho-alpha-D-ribose 1-diphosphate: step 1/9.</text>
</comment>
<comment type="similarity">
    <text evidence="5 18">Belongs to the ATP phosphoribosyltransferase family. Long subfamily.</text>
</comment>
<dbReference type="GO" id="GO:0005524">
    <property type="term" value="F:ATP binding"/>
    <property type="evidence" value="ECO:0007669"/>
    <property type="project" value="UniProtKB-KW"/>
</dbReference>
<feature type="domain" description="Histidine biosynthesis HisG C-terminal" evidence="20">
    <location>
        <begin position="216"/>
        <end position="288"/>
    </location>
</feature>
<dbReference type="AlphaFoldDB" id="A0A0G3WL74"/>
<dbReference type="InterPro" id="IPR013820">
    <property type="entry name" value="ATP_PRibTrfase_cat"/>
</dbReference>
<dbReference type="NCBIfam" id="TIGR00070">
    <property type="entry name" value="hisG"/>
    <property type="match status" value="1"/>
</dbReference>
<evidence type="ECO:0000256" key="5">
    <source>
        <dbReference type="ARBA" id="ARBA00007955"/>
    </source>
</evidence>
<keyword evidence="15 18" id="KW-0460">Magnesium</keyword>
<comment type="cofactor">
    <cofactor evidence="2 18">
        <name>Mg(2+)</name>
        <dbReference type="ChEBI" id="CHEBI:18420"/>
    </cofactor>
</comment>
<keyword evidence="11 18" id="KW-0808">Transferase</keyword>
<dbReference type="HAMAP" id="MF_00079">
    <property type="entry name" value="HisG_Long"/>
    <property type="match status" value="1"/>
</dbReference>
<comment type="catalytic activity">
    <reaction evidence="1 18">
        <text>1-(5-phospho-beta-D-ribosyl)-ATP + diphosphate = 5-phospho-alpha-D-ribose 1-diphosphate + ATP</text>
        <dbReference type="Rhea" id="RHEA:18473"/>
        <dbReference type="ChEBI" id="CHEBI:30616"/>
        <dbReference type="ChEBI" id="CHEBI:33019"/>
        <dbReference type="ChEBI" id="CHEBI:58017"/>
        <dbReference type="ChEBI" id="CHEBI:73183"/>
        <dbReference type="EC" id="2.4.2.17"/>
    </reaction>
</comment>
<dbReference type="Proteomes" id="UP000035337">
    <property type="component" value="Chromosome"/>
</dbReference>
<dbReference type="STRING" id="1408281.Epro_1233"/>
<keyword evidence="8 18" id="KW-0963">Cytoplasm</keyword>
<keyword evidence="12 18" id="KW-0479">Metal-binding</keyword>
<evidence type="ECO:0000256" key="9">
    <source>
        <dbReference type="ARBA" id="ARBA00022605"/>
    </source>
</evidence>
<comment type="function">
    <text evidence="17 18">Catalyzes the condensation of ATP and 5-phosphoribose 1-diphosphate to form N'-(5'-phosphoribosyl)-ATP (PR-ATP). Has a crucial role in the pathway because the rate of histidine biosynthesis seems to be controlled primarily by regulation of HisG enzymatic activity.</text>
</comment>
<keyword evidence="22" id="KW-1185">Reference proteome</keyword>
<proteinExistence type="inferred from homology"/>
<keyword evidence="14 18" id="KW-0067">ATP-binding</keyword>
<dbReference type="Gene3D" id="3.30.70.120">
    <property type="match status" value="1"/>
</dbReference>
<dbReference type="Gene3D" id="3.40.190.10">
    <property type="entry name" value="Periplasmic binding protein-like II"/>
    <property type="match status" value="2"/>
</dbReference>
<keyword evidence="13 18" id="KW-0547">Nucleotide-binding</keyword>
<evidence type="ECO:0000256" key="17">
    <source>
        <dbReference type="ARBA" id="ARBA00024861"/>
    </source>
</evidence>
<dbReference type="UniPathway" id="UPA00031">
    <property type="reaction ID" value="UER00006"/>
</dbReference>
<dbReference type="InterPro" id="IPR015867">
    <property type="entry name" value="N-reg_PII/ATP_PRibTrfase_C"/>
</dbReference>
<evidence type="ECO:0000259" key="20">
    <source>
        <dbReference type="Pfam" id="PF08029"/>
    </source>
</evidence>
<protein>
    <recommendedName>
        <fullName evidence="7 18">ATP phosphoribosyltransferase</fullName>
        <shortName evidence="18">ATP-PRT</shortName>
        <shortName evidence="18">ATP-PRTase</shortName>
        <ecNumber evidence="6 18">2.4.2.17</ecNumber>
    </recommendedName>
</protein>
<evidence type="ECO:0000313" key="21">
    <source>
        <dbReference type="EMBL" id="AKL98612.1"/>
    </source>
</evidence>